<gene>
    <name evidence="2" type="ORF">BJ989_000936</name>
</gene>
<dbReference type="Pfam" id="PF13466">
    <property type="entry name" value="STAS_2"/>
    <property type="match status" value="1"/>
</dbReference>
<dbReference type="InterPro" id="IPR058548">
    <property type="entry name" value="MlaB-like_STAS"/>
</dbReference>
<dbReference type="Proteomes" id="UP000544110">
    <property type="component" value="Unassembled WGS sequence"/>
</dbReference>
<sequence length="111" mass="11367">MPTTPMSATRAPDGVLVVTGAVDEAALDAFSEALDDASAQWSAPTAVDVSGVTFFPSSAISRLLAAQHAAERGGVELTVVLPSTSIVARVLRACGLLREFTTREPGAPSGR</sequence>
<dbReference type="PROSITE" id="PS50801">
    <property type="entry name" value="STAS"/>
    <property type="match status" value="1"/>
</dbReference>
<dbReference type="AlphaFoldDB" id="A0A7Y9RU82"/>
<dbReference type="EMBL" id="JACCAC010000001">
    <property type="protein sequence ID" value="NYG54632.1"/>
    <property type="molecule type" value="Genomic_DNA"/>
</dbReference>
<comment type="caution">
    <text evidence="2">The sequence shown here is derived from an EMBL/GenBank/DDBJ whole genome shotgun (WGS) entry which is preliminary data.</text>
</comment>
<organism evidence="2 3">
    <name type="scientific">Nocardioides perillae</name>
    <dbReference type="NCBI Taxonomy" id="1119534"/>
    <lineage>
        <taxon>Bacteria</taxon>
        <taxon>Bacillati</taxon>
        <taxon>Actinomycetota</taxon>
        <taxon>Actinomycetes</taxon>
        <taxon>Propionibacteriales</taxon>
        <taxon>Nocardioidaceae</taxon>
        <taxon>Nocardioides</taxon>
    </lineage>
</organism>
<reference evidence="2 3" key="1">
    <citation type="submission" date="2020-07" db="EMBL/GenBank/DDBJ databases">
        <title>Sequencing the genomes of 1000 actinobacteria strains.</title>
        <authorList>
            <person name="Klenk H.-P."/>
        </authorList>
    </citation>
    <scope>NUCLEOTIDE SEQUENCE [LARGE SCALE GENOMIC DNA]</scope>
    <source>
        <strain evidence="2 3">DSM 24552</strain>
    </source>
</reference>
<accession>A0A7Y9RU82</accession>
<dbReference type="InterPro" id="IPR002645">
    <property type="entry name" value="STAS_dom"/>
</dbReference>
<proteinExistence type="predicted"/>
<dbReference type="Gene3D" id="3.30.750.24">
    <property type="entry name" value="STAS domain"/>
    <property type="match status" value="1"/>
</dbReference>
<dbReference type="InterPro" id="IPR036513">
    <property type="entry name" value="STAS_dom_sf"/>
</dbReference>
<protein>
    <submittedName>
        <fullName evidence="2">Anti-anti-sigma factor</fullName>
    </submittedName>
</protein>
<name>A0A7Y9RU82_9ACTN</name>
<dbReference type="RefSeq" id="WP_179517217.1">
    <property type="nucleotide sequence ID" value="NZ_JACCAC010000001.1"/>
</dbReference>
<evidence type="ECO:0000313" key="2">
    <source>
        <dbReference type="EMBL" id="NYG54632.1"/>
    </source>
</evidence>
<keyword evidence="3" id="KW-1185">Reference proteome</keyword>
<dbReference type="SUPFAM" id="SSF52091">
    <property type="entry name" value="SpoIIaa-like"/>
    <property type="match status" value="1"/>
</dbReference>
<feature type="domain" description="STAS" evidence="1">
    <location>
        <begin position="15"/>
        <end position="111"/>
    </location>
</feature>
<evidence type="ECO:0000313" key="3">
    <source>
        <dbReference type="Proteomes" id="UP000544110"/>
    </source>
</evidence>
<evidence type="ECO:0000259" key="1">
    <source>
        <dbReference type="PROSITE" id="PS50801"/>
    </source>
</evidence>
<dbReference type="CDD" id="cd07043">
    <property type="entry name" value="STAS_anti-anti-sigma_factors"/>
    <property type="match status" value="1"/>
</dbReference>